<dbReference type="EMBL" id="UOED01000056">
    <property type="protein sequence ID" value="VAV90308.1"/>
    <property type="molecule type" value="Genomic_DNA"/>
</dbReference>
<keyword evidence="3 6" id="KW-0812">Transmembrane</keyword>
<gene>
    <name evidence="8" type="ORF">MNBD_ALPHA02-779</name>
</gene>
<dbReference type="GO" id="GO:0005886">
    <property type="term" value="C:plasma membrane"/>
    <property type="evidence" value="ECO:0007669"/>
    <property type="project" value="UniProtKB-SubCell"/>
</dbReference>
<evidence type="ECO:0000256" key="2">
    <source>
        <dbReference type="ARBA" id="ARBA00022475"/>
    </source>
</evidence>
<organism evidence="8">
    <name type="scientific">hydrothermal vent metagenome</name>
    <dbReference type="NCBI Taxonomy" id="652676"/>
    <lineage>
        <taxon>unclassified sequences</taxon>
        <taxon>metagenomes</taxon>
        <taxon>ecological metagenomes</taxon>
    </lineage>
</organism>
<evidence type="ECO:0000256" key="4">
    <source>
        <dbReference type="ARBA" id="ARBA00022989"/>
    </source>
</evidence>
<dbReference type="PANTHER" id="PTHR47755">
    <property type="entry name" value="CELL DIVISION PROTEIN FTSX"/>
    <property type="match status" value="1"/>
</dbReference>
<feature type="transmembrane region" description="Helical" evidence="6">
    <location>
        <begin position="166"/>
        <end position="185"/>
    </location>
</feature>
<dbReference type="InterPro" id="IPR003838">
    <property type="entry name" value="ABC3_permease_C"/>
</dbReference>
<feature type="transmembrane region" description="Helical" evidence="6">
    <location>
        <begin position="20"/>
        <end position="41"/>
    </location>
</feature>
<dbReference type="AlphaFoldDB" id="A0A3B0RQ05"/>
<comment type="subcellular location">
    <subcellularLocation>
        <location evidence="1">Cell membrane</location>
        <topology evidence="1">Multi-pass membrane protein</topology>
    </subcellularLocation>
</comment>
<feature type="transmembrane region" description="Helical" evidence="6">
    <location>
        <begin position="263"/>
        <end position="285"/>
    </location>
</feature>
<reference evidence="8" key="1">
    <citation type="submission" date="2018-06" db="EMBL/GenBank/DDBJ databases">
        <authorList>
            <person name="Zhirakovskaya E."/>
        </authorList>
    </citation>
    <scope>NUCLEOTIDE SEQUENCE</scope>
</reference>
<sequence length="293" mass="32288">MTKAIHFLPDEETHEATRLLPYVMAVMVYLSALALMGSMMLHKGFGDMTESLSNRLTIQITTADAQARNAQVDEVTALLRKTPGIDYVRKLNEVEIEELLEPWLGKGNVTSDLPVPAILDVTVSRDLTLNLNAVRGMLAQVSGNIHLDDHQQWLGRFLRLMDMVEYTALGILLLVVLATVCIVIFGTKAGMAENREIIAVMHHLGAQDSMIARAYQSRFMKYGLKGGIIGLVLAFITLVSLIYLSRDLAEGLVRIPELPVVEIAVLLVIPFLAALISMLTARITVLRGLGRMV</sequence>
<evidence type="ECO:0000256" key="5">
    <source>
        <dbReference type="ARBA" id="ARBA00023136"/>
    </source>
</evidence>
<proteinExistence type="predicted"/>
<evidence type="ECO:0000256" key="3">
    <source>
        <dbReference type="ARBA" id="ARBA00022692"/>
    </source>
</evidence>
<feature type="transmembrane region" description="Helical" evidence="6">
    <location>
        <begin position="222"/>
        <end position="243"/>
    </location>
</feature>
<keyword evidence="4 6" id="KW-1133">Transmembrane helix</keyword>
<dbReference type="PANTHER" id="PTHR47755:SF1">
    <property type="entry name" value="CELL DIVISION PROTEIN FTSX"/>
    <property type="match status" value="1"/>
</dbReference>
<protein>
    <recommendedName>
        <fullName evidence="7">ABC3 transporter permease C-terminal domain-containing protein</fullName>
    </recommendedName>
</protein>
<keyword evidence="2" id="KW-1003">Cell membrane</keyword>
<name>A0A3B0RQ05_9ZZZZ</name>
<feature type="domain" description="ABC3 transporter permease C-terminal" evidence="7">
    <location>
        <begin position="171"/>
        <end position="281"/>
    </location>
</feature>
<accession>A0A3B0RQ05</accession>
<keyword evidence="5 6" id="KW-0472">Membrane</keyword>
<evidence type="ECO:0000259" key="7">
    <source>
        <dbReference type="Pfam" id="PF02687"/>
    </source>
</evidence>
<dbReference type="GO" id="GO:0051301">
    <property type="term" value="P:cell division"/>
    <property type="evidence" value="ECO:0007669"/>
    <property type="project" value="InterPro"/>
</dbReference>
<evidence type="ECO:0000313" key="8">
    <source>
        <dbReference type="EMBL" id="VAV90308.1"/>
    </source>
</evidence>
<evidence type="ECO:0000256" key="6">
    <source>
        <dbReference type="SAM" id="Phobius"/>
    </source>
</evidence>
<evidence type="ECO:0000256" key="1">
    <source>
        <dbReference type="ARBA" id="ARBA00004651"/>
    </source>
</evidence>
<dbReference type="InterPro" id="IPR004513">
    <property type="entry name" value="FtsX"/>
</dbReference>
<dbReference type="Pfam" id="PF02687">
    <property type="entry name" value="FtsX"/>
    <property type="match status" value="1"/>
</dbReference>
<dbReference type="GO" id="GO:0032153">
    <property type="term" value="C:cell division site"/>
    <property type="evidence" value="ECO:0007669"/>
    <property type="project" value="TreeGrafter"/>
</dbReference>